<proteinExistence type="predicted"/>
<accession>A0A085N098</accession>
<evidence type="ECO:0008006" key="2">
    <source>
        <dbReference type="Google" id="ProtNLM"/>
    </source>
</evidence>
<sequence length="127" mass="14636">MFAVCKYIHHRHYMYAVETLDITNTFFIGNVYHVYGVDTGYGPSTVPLRLIIRSLRMMASERTLVGQMLIPLLDGSNYEVWKIKMRGLFMKEDLWSATIQPKPEKTDALMLPGSVPTAEHWAASRWL</sequence>
<dbReference type="Proteomes" id="UP000030758">
    <property type="component" value="Unassembled WGS sequence"/>
</dbReference>
<reference evidence="1" key="1">
    <citation type="journal article" date="2014" name="Nat. Genet.">
        <title>Genome and transcriptome of the porcine whipworm Trichuris suis.</title>
        <authorList>
            <person name="Jex A.R."/>
            <person name="Nejsum P."/>
            <person name="Schwarz E.M."/>
            <person name="Hu L."/>
            <person name="Young N.D."/>
            <person name="Hall R.S."/>
            <person name="Korhonen P.K."/>
            <person name="Liao S."/>
            <person name="Thamsborg S."/>
            <person name="Xia J."/>
            <person name="Xu P."/>
            <person name="Wang S."/>
            <person name="Scheerlinck J.P."/>
            <person name="Hofmann A."/>
            <person name="Sternberg P.W."/>
            <person name="Wang J."/>
            <person name="Gasser R.B."/>
        </authorList>
    </citation>
    <scope>NUCLEOTIDE SEQUENCE [LARGE SCALE GENOMIC DNA]</scope>
    <source>
        <strain evidence="1">DCEP-RM93F</strain>
    </source>
</reference>
<gene>
    <name evidence="1" type="ORF">M514_12762</name>
</gene>
<organism evidence="1">
    <name type="scientific">Trichuris suis</name>
    <name type="common">pig whipworm</name>
    <dbReference type="NCBI Taxonomy" id="68888"/>
    <lineage>
        <taxon>Eukaryota</taxon>
        <taxon>Metazoa</taxon>
        <taxon>Ecdysozoa</taxon>
        <taxon>Nematoda</taxon>
        <taxon>Enoplea</taxon>
        <taxon>Dorylaimia</taxon>
        <taxon>Trichinellida</taxon>
        <taxon>Trichuridae</taxon>
        <taxon>Trichuris</taxon>
    </lineage>
</organism>
<evidence type="ECO:0000313" key="1">
    <source>
        <dbReference type="EMBL" id="KFD62894.1"/>
    </source>
</evidence>
<name>A0A085N098_9BILA</name>
<dbReference type="EMBL" id="KL367585">
    <property type="protein sequence ID" value="KFD62894.1"/>
    <property type="molecule type" value="Genomic_DNA"/>
</dbReference>
<protein>
    <recommendedName>
        <fullName evidence="2">DUF4219 domain-containing protein</fullName>
    </recommendedName>
</protein>
<dbReference type="AlphaFoldDB" id="A0A085N098"/>